<name>A0AAV4RBL2_9ARAC</name>
<proteinExistence type="predicted"/>
<gene>
    <name evidence="1" type="ORF">CDAR_126801</name>
</gene>
<dbReference type="AlphaFoldDB" id="A0AAV4RBL2"/>
<organism evidence="1 2">
    <name type="scientific">Caerostris darwini</name>
    <dbReference type="NCBI Taxonomy" id="1538125"/>
    <lineage>
        <taxon>Eukaryota</taxon>
        <taxon>Metazoa</taxon>
        <taxon>Ecdysozoa</taxon>
        <taxon>Arthropoda</taxon>
        <taxon>Chelicerata</taxon>
        <taxon>Arachnida</taxon>
        <taxon>Araneae</taxon>
        <taxon>Araneomorphae</taxon>
        <taxon>Entelegynae</taxon>
        <taxon>Araneoidea</taxon>
        <taxon>Araneidae</taxon>
        <taxon>Caerostris</taxon>
    </lineage>
</organism>
<evidence type="ECO:0000313" key="1">
    <source>
        <dbReference type="EMBL" id="GIY19095.1"/>
    </source>
</evidence>
<accession>A0AAV4RBL2</accession>
<comment type="caution">
    <text evidence="1">The sequence shown here is derived from an EMBL/GenBank/DDBJ whole genome shotgun (WGS) entry which is preliminary data.</text>
</comment>
<sequence length="114" mass="13013">MKKNAILGLDRNSHGMSRRGVIKEQTKNVSRKNVLQLEVIIINTVVTHNGGVQFRKIRDASFAMIIHILLEIVQNKNLNLIELIESRILNGEERELNEMKAADKQKIRSQLDDG</sequence>
<keyword evidence="2" id="KW-1185">Reference proteome</keyword>
<dbReference type="EMBL" id="BPLQ01006012">
    <property type="protein sequence ID" value="GIY19095.1"/>
    <property type="molecule type" value="Genomic_DNA"/>
</dbReference>
<protein>
    <submittedName>
        <fullName evidence="1">Uncharacterized protein</fullName>
    </submittedName>
</protein>
<dbReference type="Proteomes" id="UP001054837">
    <property type="component" value="Unassembled WGS sequence"/>
</dbReference>
<evidence type="ECO:0000313" key="2">
    <source>
        <dbReference type="Proteomes" id="UP001054837"/>
    </source>
</evidence>
<reference evidence="1 2" key="1">
    <citation type="submission" date="2021-06" db="EMBL/GenBank/DDBJ databases">
        <title>Caerostris darwini draft genome.</title>
        <authorList>
            <person name="Kono N."/>
            <person name="Arakawa K."/>
        </authorList>
    </citation>
    <scope>NUCLEOTIDE SEQUENCE [LARGE SCALE GENOMIC DNA]</scope>
</reference>